<dbReference type="OrthoDB" id="5857104at2759"/>
<dbReference type="InterPro" id="IPR001487">
    <property type="entry name" value="Bromodomain"/>
</dbReference>
<evidence type="ECO:0000256" key="2">
    <source>
        <dbReference type="ARBA" id="ARBA00022741"/>
    </source>
</evidence>
<dbReference type="FunFam" id="3.40.50.10810:FF:000008">
    <property type="entry name" value="Chromatin structure-remodeling complex subunit snf21"/>
    <property type="match status" value="1"/>
</dbReference>
<sequence>MSTDQGVAGSVITSGNGVASGVASGIANGVANRVANGVANGVGGNEMVTSGVISSGMISGNGTTTLGNDTTTAGNSIAGLKASHVPPKVEPMKVAMPESPEALFELLRRYRELEMTQTHESEKLGILKMLRRVNKMQEEYEAALAEEERLWESNNEDVDVELLRDQIIGLQLMSKDLDLPVGLQFEFGEEEEKGKEEEKDEKNRKLQNQIEIPLDDYEEKAKRLGIEPRRPQPDPAVNAVGTSFSEQQLYTKLQVRLNELEQLPGNIGFYDSGNISNDLEHANDEVVQGVDEAKVRALVELKGLRLLPFQKYLRNKLVVKSASRIMYEDGELNKYGIFRMWKRGYCVRAKEKVAQTALLAERLHAEQRKEQRREQQRSWRARVREMAQAVSTWRAQAQRRRSARVSLGKAVHHFQQQAEREEARRKERFAKQRLQALKSNDEEAYIKLLDETKDQRITHLLKQTNSFLGSLATAVRVQQQESQMMEKEDKGAAGAAGVDGAVAQETGAGAHGASGASGAAGAQDPDTMDYYEVAHHIKEAILHQPSILVGGKLKEYQLRGLEWMVSLYNNHLNGILADEMGLGKTIQSIALVTYLIEAKQEPGKFLIIVPLSTITNWTLEFERWAPSVKKIVYKGSQQQRKALSYGIRAGDFTVLLTTYEYVIRDRNMLAKFRWAYMIIDEGHRLKNTQSKLFQTLTQYYRTRNRLILTGTPLQNSLPELWALLNFILPKVFNSVKSFDEWFNTPFENTGHQERLELSEEESLLVIRRLHKVLRPFLLRRLKKDVEKDLPDKVEKVVKCKLSALQARVYKQLLEHNALFVGARVQGHHRAGLRGLNNKVMQLRKICNHPFVFEEVEDAVNPGRLTTDLIWRSSGKFELLDRILPKLKATNHRTLLFFQMTQVMDIMEDFLRLRGIKYLRLDGSTKADDRQAMLKLFNAPDSEYFCFLLSTRAGGLGLNLQTADTVVIFDTDWNPHQDLQAQDRAHRIGQKHEVRIYRLITEDSVEEVILQRAHQKLDIDGKVIQAGRFDNKSSSEEQEAFLRRMIEQEKKKAMEHDTDEMNDDEMNEILARSDAEKALFRKMDDQRHQAEKNDPHPRLLADDELPEIFKKDMAKELEPKHVEVGRRRHLKKVIYDDGLTEDQWLQALDDDNDTGLSEKEAGQKGSGDKRGSENDVSGTENESGESDNDSEPSGHSDYDSDSSEYHPPSKRRRTASRSPSVPQDQFVDLGLQLIKQLRELTDDSGRKLATLFNTLPSRRLYPDYYQIIHHPVAFRQLKHKLAADQYADYHDFRHDLLTMFANAKLYNQEGSLVYQDAQTMEKYSLEKLAKIESRLGVHAD</sequence>
<evidence type="ECO:0000256" key="1">
    <source>
        <dbReference type="ARBA" id="ARBA00004123"/>
    </source>
</evidence>
<dbReference type="Pfam" id="PF00439">
    <property type="entry name" value="Bromodomain"/>
    <property type="match status" value="1"/>
</dbReference>
<evidence type="ECO:0000313" key="15">
    <source>
        <dbReference type="Proteomes" id="UP000663131"/>
    </source>
</evidence>
<dbReference type="GO" id="GO:0004386">
    <property type="term" value="F:helicase activity"/>
    <property type="evidence" value="ECO:0007669"/>
    <property type="project" value="UniProtKB-KW"/>
</dbReference>
<dbReference type="PROSITE" id="PS00633">
    <property type="entry name" value="BROMODOMAIN_1"/>
    <property type="match status" value="1"/>
</dbReference>
<dbReference type="CDD" id="cd18793">
    <property type="entry name" value="SF2_C_SNF"/>
    <property type="match status" value="1"/>
</dbReference>
<dbReference type="SMART" id="SM00297">
    <property type="entry name" value="BROMO"/>
    <property type="match status" value="1"/>
</dbReference>
<keyword evidence="6 8" id="KW-0103">Bromodomain</keyword>
<reference evidence="14" key="1">
    <citation type="submission" date="2020-10" db="EMBL/GenBank/DDBJ databases">
        <authorList>
            <person name="Palmer J.M."/>
        </authorList>
    </citation>
    <scope>NUCLEOTIDE SEQUENCE</scope>
    <source>
        <strain evidence="14">UCD 2041</strain>
    </source>
</reference>
<dbReference type="InterPro" id="IPR000330">
    <property type="entry name" value="SNF2_N"/>
</dbReference>
<dbReference type="InterPro" id="IPR014012">
    <property type="entry name" value="HSA_dom"/>
</dbReference>
<dbReference type="Proteomes" id="UP000663131">
    <property type="component" value="Chromosome 8"/>
</dbReference>
<dbReference type="Pfam" id="PF14619">
    <property type="entry name" value="SnAC"/>
    <property type="match status" value="1"/>
</dbReference>
<dbReference type="GO" id="GO:0140008">
    <property type="term" value="F:histone H4 reader activity"/>
    <property type="evidence" value="ECO:0007669"/>
    <property type="project" value="UniProtKB-ARBA"/>
</dbReference>
<dbReference type="GO" id="GO:0005524">
    <property type="term" value="F:ATP binding"/>
    <property type="evidence" value="ECO:0007669"/>
    <property type="project" value="UniProtKB-KW"/>
</dbReference>
<evidence type="ECO:0000256" key="7">
    <source>
        <dbReference type="ARBA" id="ARBA00023242"/>
    </source>
</evidence>
<dbReference type="InterPro" id="IPR014001">
    <property type="entry name" value="Helicase_ATP-bd"/>
</dbReference>
<evidence type="ECO:0000256" key="3">
    <source>
        <dbReference type="ARBA" id="ARBA00022801"/>
    </source>
</evidence>
<dbReference type="SMART" id="SM00487">
    <property type="entry name" value="DEXDc"/>
    <property type="match status" value="1"/>
</dbReference>
<dbReference type="InterPro" id="IPR029295">
    <property type="entry name" value="SnAC"/>
</dbReference>
<feature type="region of interest" description="Disordered" evidence="9">
    <location>
        <begin position="1149"/>
        <end position="1221"/>
    </location>
</feature>
<organism evidence="14 15">
    <name type="scientific">Dekkera bruxellensis</name>
    <name type="common">Brettanomyces custersii</name>
    <dbReference type="NCBI Taxonomy" id="5007"/>
    <lineage>
        <taxon>Eukaryota</taxon>
        <taxon>Fungi</taxon>
        <taxon>Dikarya</taxon>
        <taxon>Ascomycota</taxon>
        <taxon>Saccharomycotina</taxon>
        <taxon>Pichiomycetes</taxon>
        <taxon>Pichiales</taxon>
        <taxon>Pichiaceae</taxon>
        <taxon>Brettanomyces</taxon>
    </lineage>
</organism>
<comment type="subcellular location">
    <subcellularLocation>
        <location evidence="1">Nucleus</location>
    </subcellularLocation>
</comment>
<evidence type="ECO:0000256" key="4">
    <source>
        <dbReference type="ARBA" id="ARBA00022806"/>
    </source>
</evidence>
<evidence type="ECO:0000313" key="14">
    <source>
        <dbReference type="EMBL" id="QOU20664.1"/>
    </source>
</evidence>
<dbReference type="GO" id="GO:0006302">
    <property type="term" value="P:double-strand break repair"/>
    <property type="evidence" value="ECO:0007669"/>
    <property type="project" value="UniProtKB-ARBA"/>
</dbReference>
<dbReference type="InterPro" id="IPR027417">
    <property type="entry name" value="P-loop_NTPase"/>
</dbReference>
<feature type="domain" description="Bromo" evidence="10">
    <location>
        <begin position="1243"/>
        <end position="1313"/>
    </location>
</feature>
<dbReference type="PROSITE" id="PS51194">
    <property type="entry name" value="HELICASE_CTER"/>
    <property type="match status" value="1"/>
</dbReference>
<name>A0A871R7I2_DEKBR</name>
<evidence type="ECO:0000256" key="6">
    <source>
        <dbReference type="ARBA" id="ARBA00023117"/>
    </source>
</evidence>
<evidence type="ECO:0000259" key="11">
    <source>
        <dbReference type="PROSITE" id="PS51192"/>
    </source>
</evidence>
<dbReference type="GO" id="GO:0006366">
    <property type="term" value="P:transcription by RNA polymerase II"/>
    <property type="evidence" value="ECO:0007669"/>
    <property type="project" value="UniProtKB-ARBA"/>
</dbReference>
<feature type="domain" description="Helicase C-terminal" evidence="12">
    <location>
        <begin position="878"/>
        <end position="1066"/>
    </location>
</feature>
<keyword evidence="2" id="KW-0547">Nucleotide-binding</keyword>
<dbReference type="SUPFAM" id="SSF47370">
    <property type="entry name" value="Bromodomain"/>
    <property type="match status" value="1"/>
</dbReference>
<dbReference type="EMBL" id="CP063136">
    <property type="protein sequence ID" value="QOU20664.1"/>
    <property type="molecule type" value="Genomic_DNA"/>
</dbReference>
<dbReference type="InterPro" id="IPR001650">
    <property type="entry name" value="Helicase_C-like"/>
</dbReference>
<dbReference type="Gene3D" id="1.20.920.10">
    <property type="entry name" value="Bromodomain-like"/>
    <property type="match status" value="1"/>
</dbReference>
<evidence type="ECO:0000256" key="8">
    <source>
        <dbReference type="PROSITE-ProRule" id="PRU00035"/>
    </source>
</evidence>
<proteinExistence type="predicted"/>
<dbReference type="PROSITE" id="PS51204">
    <property type="entry name" value="HSA"/>
    <property type="match status" value="1"/>
</dbReference>
<keyword evidence="7" id="KW-0539">Nucleus</keyword>
<dbReference type="InterPro" id="IPR036427">
    <property type="entry name" value="Bromodomain-like_sf"/>
</dbReference>
<gene>
    <name evidence="14" type="ORF">BRETT_000375</name>
</gene>
<dbReference type="Gene3D" id="3.40.50.10810">
    <property type="entry name" value="Tandem AAA-ATPase domain"/>
    <property type="match status" value="1"/>
</dbReference>
<dbReference type="SUPFAM" id="SSF52540">
    <property type="entry name" value="P-loop containing nucleoside triphosphate hydrolases"/>
    <property type="match status" value="2"/>
</dbReference>
<accession>A0A871R7I2</accession>
<dbReference type="GO" id="GO:0006338">
    <property type="term" value="P:chromatin remodeling"/>
    <property type="evidence" value="ECO:0007669"/>
    <property type="project" value="UniProtKB-ARBA"/>
</dbReference>
<dbReference type="FunFam" id="3.40.50.300:FF:000843">
    <property type="entry name" value="Chromatin structure-remodeling complex subunit snf21"/>
    <property type="match status" value="1"/>
</dbReference>
<dbReference type="KEGG" id="bbrx:BRETT_000375"/>
<dbReference type="Pfam" id="PF00271">
    <property type="entry name" value="Helicase_C"/>
    <property type="match status" value="1"/>
</dbReference>
<protein>
    <submittedName>
        <fullName evidence="14">Uncharacterized protein</fullName>
    </submittedName>
</protein>
<feature type="domain" description="Helicase ATP-binding" evidence="11">
    <location>
        <begin position="565"/>
        <end position="730"/>
    </location>
</feature>
<evidence type="ECO:0000259" key="13">
    <source>
        <dbReference type="PROSITE" id="PS51204"/>
    </source>
</evidence>
<keyword evidence="5" id="KW-0067">ATP-binding</keyword>
<dbReference type="GeneID" id="64572300"/>
<feature type="domain" description="HSA" evidence="13">
    <location>
        <begin position="366"/>
        <end position="439"/>
    </location>
</feature>
<dbReference type="SMART" id="SM00490">
    <property type="entry name" value="HELICc"/>
    <property type="match status" value="1"/>
</dbReference>
<keyword evidence="3" id="KW-0378">Hydrolase</keyword>
<dbReference type="GO" id="GO:0010468">
    <property type="term" value="P:regulation of gene expression"/>
    <property type="evidence" value="ECO:0007669"/>
    <property type="project" value="UniProtKB-ARBA"/>
</dbReference>
<dbReference type="GO" id="GO:0042393">
    <property type="term" value="F:histone binding"/>
    <property type="evidence" value="ECO:0007669"/>
    <property type="project" value="InterPro"/>
</dbReference>
<evidence type="ECO:0000256" key="9">
    <source>
        <dbReference type="SAM" id="MobiDB-lite"/>
    </source>
</evidence>
<dbReference type="InterPro" id="IPR038718">
    <property type="entry name" value="SNF2-like_sf"/>
</dbReference>
<dbReference type="PRINTS" id="PR00503">
    <property type="entry name" value="BROMODOMAIN"/>
</dbReference>
<evidence type="ECO:0000256" key="5">
    <source>
        <dbReference type="ARBA" id="ARBA00022840"/>
    </source>
</evidence>
<dbReference type="GO" id="GO:0005634">
    <property type="term" value="C:nucleus"/>
    <property type="evidence" value="ECO:0007669"/>
    <property type="project" value="UniProtKB-SubCell"/>
</dbReference>
<dbReference type="SMART" id="SM01314">
    <property type="entry name" value="SnAC"/>
    <property type="match status" value="1"/>
</dbReference>
<dbReference type="InterPro" id="IPR018359">
    <property type="entry name" value="Bromodomain_CS"/>
</dbReference>
<dbReference type="Gene3D" id="1.20.5.170">
    <property type="match status" value="1"/>
</dbReference>
<dbReference type="Gene3D" id="3.40.50.300">
    <property type="entry name" value="P-loop containing nucleotide triphosphate hydrolases"/>
    <property type="match status" value="1"/>
</dbReference>
<dbReference type="CDD" id="cd17996">
    <property type="entry name" value="DEXHc_SMARCA2_SMARCA4"/>
    <property type="match status" value="1"/>
</dbReference>
<dbReference type="PROSITE" id="PS51192">
    <property type="entry name" value="HELICASE_ATP_BIND_1"/>
    <property type="match status" value="1"/>
</dbReference>
<dbReference type="Pfam" id="PF00176">
    <property type="entry name" value="SNF2-rel_dom"/>
    <property type="match status" value="1"/>
</dbReference>
<reference evidence="14" key="2">
    <citation type="journal article" name="BMC Genomics">
        <title>New genome assemblies reveal patterns of domestication and adaptation across Brettanomyces (Dekkera) species.</title>
        <authorList>
            <person name="Roach M.J."/>
            <person name="Borneman A.R."/>
        </authorList>
    </citation>
    <scope>NUCLEOTIDE SEQUENCE</scope>
    <source>
        <strain evidence="14">UCD 2041</strain>
    </source>
</reference>
<evidence type="ECO:0000259" key="12">
    <source>
        <dbReference type="PROSITE" id="PS51194"/>
    </source>
</evidence>
<dbReference type="InterPro" id="IPR049730">
    <property type="entry name" value="SNF2/RAD54-like_C"/>
</dbReference>
<evidence type="ECO:0000259" key="10">
    <source>
        <dbReference type="PROSITE" id="PS50014"/>
    </source>
</evidence>
<feature type="compositionally biased region" description="Basic and acidic residues" evidence="9">
    <location>
        <begin position="1155"/>
        <end position="1172"/>
    </location>
</feature>
<dbReference type="GO" id="GO:0016787">
    <property type="term" value="F:hydrolase activity"/>
    <property type="evidence" value="ECO:0007669"/>
    <property type="project" value="UniProtKB-KW"/>
</dbReference>
<dbReference type="PROSITE" id="PS50014">
    <property type="entry name" value="BROMODOMAIN_2"/>
    <property type="match status" value="1"/>
</dbReference>
<dbReference type="PANTHER" id="PTHR10799">
    <property type="entry name" value="SNF2/RAD54 HELICASE FAMILY"/>
    <property type="match status" value="1"/>
</dbReference>
<keyword evidence="4" id="KW-0347">Helicase</keyword>
<dbReference type="RefSeq" id="XP_041137157.1">
    <property type="nucleotide sequence ID" value="XM_041278943.1"/>
</dbReference>